<evidence type="ECO:0000256" key="3">
    <source>
        <dbReference type="ARBA" id="ARBA00022807"/>
    </source>
</evidence>
<keyword evidence="4" id="KW-1133">Transmembrane helix</keyword>
<keyword evidence="1" id="KW-0645">Protease</keyword>
<evidence type="ECO:0000256" key="2">
    <source>
        <dbReference type="ARBA" id="ARBA00022801"/>
    </source>
</evidence>
<keyword evidence="6" id="KW-1185">Reference proteome</keyword>
<keyword evidence="2" id="KW-0378">Hydrolase</keyword>
<dbReference type="InterPro" id="IPR005754">
    <property type="entry name" value="Sortase"/>
</dbReference>
<gene>
    <name evidence="5" type="ORF">ACFO26_07710</name>
</gene>
<dbReference type="EMBL" id="JBHSGD010000005">
    <property type="protein sequence ID" value="MFC4652794.1"/>
    <property type="molecule type" value="Genomic_DNA"/>
</dbReference>
<dbReference type="CDD" id="cd06165">
    <property type="entry name" value="Sortase_A"/>
    <property type="match status" value="1"/>
</dbReference>
<accession>A0ABV9JFG7</accession>
<dbReference type="RefSeq" id="WP_213533067.1">
    <property type="nucleotide sequence ID" value="NZ_BOVQ01000001.1"/>
</dbReference>
<keyword evidence="4" id="KW-0812">Transmembrane</keyword>
<keyword evidence="3" id="KW-0788">Thiol protease</keyword>
<sequence>MEVRNKVEKAKKTKKIRRRLINILIVLLFLVGLALIFNKPIRNMLIAGNSNRYQVSNVTRKEIVKNQKAKANFDFKKVSLVDFQSVFANELNRQPLPVIGGISVPDLGINLPIFRGVGNTSLLYGAGTMKENDTMGQGNYALAGHNMTGFTSDLSILFTPLTHAKVGMMIYVTDKANIYEYKLASINVVTPDHVEVIDNVPGKTEITLITCYDEAATHRIVIHGTFEKKIAFSTAPQSILKSFEVKYNQIKNM</sequence>
<protein>
    <submittedName>
        <fullName evidence="5">Class A sortase</fullName>
    </submittedName>
</protein>
<evidence type="ECO:0000313" key="6">
    <source>
        <dbReference type="Proteomes" id="UP001595987"/>
    </source>
</evidence>
<dbReference type="SUPFAM" id="SSF63817">
    <property type="entry name" value="Sortase"/>
    <property type="match status" value="1"/>
</dbReference>
<dbReference type="Gene3D" id="2.40.260.10">
    <property type="entry name" value="Sortase"/>
    <property type="match status" value="1"/>
</dbReference>
<dbReference type="InterPro" id="IPR042007">
    <property type="entry name" value="Sortase_A"/>
</dbReference>
<name>A0ABV9JFG7_9LACT</name>
<evidence type="ECO:0000313" key="5">
    <source>
        <dbReference type="EMBL" id="MFC4652794.1"/>
    </source>
</evidence>
<dbReference type="Proteomes" id="UP001595987">
    <property type="component" value="Unassembled WGS sequence"/>
</dbReference>
<reference evidence="6" key="1">
    <citation type="journal article" date="2019" name="Int. J. Syst. Evol. Microbiol.">
        <title>The Global Catalogue of Microorganisms (GCM) 10K type strain sequencing project: providing services to taxonomists for standard genome sequencing and annotation.</title>
        <authorList>
            <consortium name="The Broad Institute Genomics Platform"/>
            <consortium name="The Broad Institute Genome Sequencing Center for Infectious Disease"/>
            <person name="Wu L."/>
            <person name="Ma J."/>
        </authorList>
    </citation>
    <scope>NUCLEOTIDE SEQUENCE [LARGE SCALE GENOMIC DNA]</scope>
    <source>
        <strain evidence="6">CCUG 63287</strain>
    </source>
</reference>
<keyword evidence="4" id="KW-0472">Membrane</keyword>
<comment type="caution">
    <text evidence="5">The sequence shown here is derived from an EMBL/GenBank/DDBJ whole genome shotgun (WGS) entry which is preliminary data.</text>
</comment>
<dbReference type="Pfam" id="PF04203">
    <property type="entry name" value="Sortase"/>
    <property type="match status" value="1"/>
</dbReference>
<dbReference type="InterPro" id="IPR023365">
    <property type="entry name" value="Sortase_dom-sf"/>
</dbReference>
<dbReference type="NCBIfam" id="TIGR01076">
    <property type="entry name" value="sortase_fam"/>
    <property type="match status" value="1"/>
</dbReference>
<proteinExistence type="predicted"/>
<feature type="transmembrane region" description="Helical" evidence="4">
    <location>
        <begin position="20"/>
        <end position="37"/>
    </location>
</feature>
<evidence type="ECO:0000256" key="4">
    <source>
        <dbReference type="SAM" id="Phobius"/>
    </source>
</evidence>
<organism evidence="5 6">
    <name type="scientific">Lactococcus nasutitermitis</name>
    <dbReference type="NCBI Taxonomy" id="1652957"/>
    <lineage>
        <taxon>Bacteria</taxon>
        <taxon>Bacillati</taxon>
        <taxon>Bacillota</taxon>
        <taxon>Bacilli</taxon>
        <taxon>Lactobacillales</taxon>
        <taxon>Streptococcaceae</taxon>
        <taxon>Lactococcus</taxon>
    </lineage>
</organism>
<evidence type="ECO:0000256" key="1">
    <source>
        <dbReference type="ARBA" id="ARBA00022670"/>
    </source>
</evidence>